<feature type="transmembrane region" description="Helical" evidence="7">
    <location>
        <begin position="175"/>
        <end position="197"/>
    </location>
</feature>
<keyword evidence="6 7" id="KW-0472">Membrane</keyword>
<dbReference type="GO" id="GO:0015297">
    <property type="term" value="F:antiporter activity"/>
    <property type="evidence" value="ECO:0007669"/>
    <property type="project" value="InterPro"/>
</dbReference>
<dbReference type="AlphaFoldDB" id="A0A160TQ71"/>
<evidence type="ECO:0000313" key="8">
    <source>
        <dbReference type="EMBL" id="CUS51538.1"/>
    </source>
</evidence>
<evidence type="ECO:0000256" key="4">
    <source>
        <dbReference type="ARBA" id="ARBA00022692"/>
    </source>
</evidence>
<accession>A0A160TQ71</accession>
<keyword evidence="5 7" id="KW-1133">Transmembrane helix</keyword>
<feature type="transmembrane region" description="Helical" evidence="7">
    <location>
        <begin position="75"/>
        <end position="100"/>
    </location>
</feature>
<feature type="transmembrane region" description="Helical" evidence="7">
    <location>
        <begin position="338"/>
        <end position="360"/>
    </location>
</feature>
<dbReference type="InterPro" id="IPR052031">
    <property type="entry name" value="Membrane_Transporter-Flippase"/>
</dbReference>
<keyword evidence="2" id="KW-0813">Transport</keyword>
<feature type="transmembrane region" description="Helical" evidence="7">
    <location>
        <begin position="32"/>
        <end position="54"/>
    </location>
</feature>
<feature type="transmembrane region" description="Helical" evidence="7">
    <location>
        <begin position="395"/>
        <end position="418"/>
    </location>
</feature>
<evidence type="ECO:0000256" key="5">
    <source>
        <dbReference type="ARBA" id="ARBA00022989"/>
    </source>
</evidence>
<organism evidence="8">
    <name type="scientific">hydrothermal vent metagenome</name>
    <dbReference type="NCBI Taxonomy" id="652676"/>
    <lineage>
        <taxon>unclassified sequences</taxon>
        <taxon>metagenomes</taxon>
        <taxon>ecological metagenomes</taxon>
    </lineage>
</organism>
<feature type="transmembrane region" description="Helical" evidence="7">
    <location>
        <begin position="304"/>
        <end position="326"/>
    </location>
</feature>
<gene>
    <name evidence="8" type="ORF">MGWOODY_XGa2342</name>
</gene>
<proteinExistence type="predicted"/>
<protein>
    <submittedName>
        <fullName evidence="8">Multi antimicrobial extrusion protein (Na(+)/drug antiporter), MATE family of MDR efflux pumps</fullName>
    </submittedName>
</protein>
<comment type="subcellular location">
    <subcellularLocation>
        <location evidence="1">Cell membrane</location>
        <topology evidence="1">Multi-pass membrane protein</topology>
    </subcellularLocation>
</comment>
<feature type="transmembrane region" description="Helical" evidence="7">
    <location>
        <begin position="263"/>
        <end position="284"/>
    </location>
</feature>
<name>A0A160TQ71_9ZZZZ</name>
<dbReference type="GO" id="GO:0042910">
    <property type="term" value="F:xenobiotic transmembrane transporter activity"/>
    <property type="evidence" value="ECO:0007669"/>
    <property type="project" value="InterPro"/>
</dbReference>
<sequence length="425" mass="44680">MIIGLLAIFAVDLADAFWVARLGTLELAALGFCFPAVHVIFSISLGLSTAGTAVMAQRIGAGNTDNARNFARDSLIISILLMAAVAAIGLLTMDLIFSAMGATGTTLVQIKSFMSVFYPSALVLVIPMVANGMLRGAGDTRWPAIIMVIVAVLNAGLDPLLIFGAGPIPALGLKGAAWATLLARVVSVFIALGILHYRERLISWSRPTWQSLVESLRHIGRIGLPSATTNAITPLATGLVTAVVAGFGDAAVAGLTTAMRIEVCALLGVFALAVGSFPVMAQNYGAGNSERLLTARKFTLSTGVVISLVVAIPVYLFAAPLTGIFISGGLVQETATTFLKIVPWSWAGFALVFMISSIHMATGRPFLGASLTLVRLLALLIPLTWLLSRHFGLPGVFMAFVLANLLSAVAGLTTFYLFKPRNHTQ</sequence>
<dbReference type="GO" id="GO:0005886">
    <property type="term" value="C:plasma membrane"/>
    <property type="evidence" value="ECO:0007669"/>
    <property type="project" value="UniProtKB-SubCell"/>
</dbReference>
<dbReference type="Pfam" id="PF01554">
    <property type="entry name" value="MatE"/>
    <property type="match status" value="2"/>
</dbReference>
<evidence type="ECO:0000256" key="1">
    <source>
        <dbReference type="ARBA" id="ARBA00004651"/>
    </source>
</evidence>
<evidence type="ECO:0000256" key="7">
    <source>
        <dbReference type="SAM" id="Phobius"/>
    </source>
</evidence>
<feature type="transmembrane region" description="Helical" evidence="7">
    <location>
        <begin position="366"/>
        <end position="388"/>
    </location>
</feature>
<dbReference type="PANTHER" id="PTHR43549">
    <property type="entry name" value="MULTIDRUG RESISTANCE PROTEIN YPNP-RELATED"/>
    <property type="match status" value="1"/>
</dbReference>
<dbReference type="EMBL" id="CZRL01000064">
    <property type="protein sequence ID" value="CUS51538.1"/>
    <property type="molecule type" value="Genomic_DNA"/>
</dbReference>
<feature type="transmembrane region" description="Helical" evidence="7">
    <location>
        <begin position="142"/>
        <end position="163"/>
    </location>
</feature>
<dbReference type="InterPro" id="IPR048279">
    <property type="entry name" value="MdtK-like"/>
</dbReference>
<keyword evidence="3" id="KW-1003">Cell membrane</keyword>
<keyword evidence="4 7" id="KW-0812">Transmembrane</keyword>
<dbReference type="PIRSF" id="PIRSF006603">
    <property type="entry name" value="DinF"/>
    <property type="match status" value="1"/>
</dbReference>
<evidence type="ECO:0000256" key="6">
    <source>
        <dbReference type="ARBA" id="ARBA00023136"/>
    </source>
</evidence>
<feature type="transmembrane region" description="Helical" evidence="7">
    <location>
        <begin position="112"/>
        <end position="130"/>
    </location>
</feature>
<dbReference type="InterPro" id="IPR002528">
    <property type="entry name" value="MATE_fam"/>
</dbReference>
<evidence type="ECO:0000256" key="2">
    <source>
        <dbReference type="ARBA" id="ARBA00022448"/>
    </source>
</evidence>
<evidence type="ECO:0000256" key="3">
    <source>
        <dbReference type="ARBA" id="ARBA00022475"/>
    </source>
</evidence>
<dbReference type="NCBIfam" id="TIGR00797">
    <property type="entry name" value="matE"/>
    <property type="match status" value="1"/>
</dbReference>
<reference evidence="8" key="1">
    <citation type="submission" date="2015-10" db="EMBL/GenBank/DDBJ databases">
        <authorList>
            <person name="Gilbert D.G."/>
        </authorList>
    </citation>
    <scope>NUCLEOTIDE SEQUENCE</scope>
</reference>
<dbReference type="PANTHER" id="PTHR43549:SF3">
    <property type="entry name" value="MULTIDRUG RESISTANCE PROTEIN YPNP-RELATED"/>
    <property type="match status" value="1"/>
</dbReference>